<sequence length="67" mass="7199">MPKTRLILRQKGDPFELSVKRRVNFEGEAVEYLAADSLKVTSPVCIGLLASEPASAATQAAGRVQRG</sequence>
<dbReference type="AlphaFoldDB" id="A0A6P2V8V0"/>
<dbReference type="Proteomes" id="UP000494182">
    <property type="component" value="Unassembled WGS sequence"/>
</dbReference>
<organism evidence="1 2">
    <name type="scientific">Burkholderia contaminans</name>
    <dbReference type="NCBI Taxonomy" id="488447"/>
    <lineage>
        <taxon>Bacteria</taxon>
        <taxon>Pseudomonadati</taxon>
        <taxon>Pseudomonadota</taxon>
        <taxon>Betaproteobacteria</taxon>
        <taxon>Burkholderiales</taxon>
        <taxon>Burkholderiaceae</taxon>
        <taxon>Burkholderia</taxon>
        <taxon>Burkholderia cepacia complex</taxon>
    </lineage>
</organism>
<protein>
    <submittedName>
        <fullName evidence="1">Uncharacterized protein</fullName>
    </submittedName>
</protein>
<dbReference type="EMBL" id="CABVQT010000001">
    <property type="protein sequence ID" value="VWC80004.1"/>
    <property type="molecule type" value="Genomic_DNA"/>
</dbReference>
<evidence type="ECO:0000313" key="2">
    <source>
        <dbReference type="Proteomes" id="UP000494182"/>
    </source>
</evidence>
<accession>A0A6P2V8V0</accession>
<reference evidence="1 2" key="1">
    <citation type="submission" date="2019-09" db="EMBL/GenBank/DDBJ databases">
        <authorList>
            <person name="Depoorter E."/>
        </authorList>
    </citation>
    <scope>NUCLEOTIDE SEQUENCE [LARGE SCALE GENOMIC DNA]</scope>
    <source>
        <strain evidence="1">R-71171</strain>
    </source>
</reference>
<gene>
    <name evidence="1" type="ORF">BCO71171_00397</name>
</gene>
<proteinExistence type="predicted"/>
<evidence type="ECO:0000313" key="1">
    <source>
        <dbReference type="EMBL" id="VWC80004.1"/>
    </source>
</evidence>
<name>A0A6P2V8V0_9BURK</name>